<evidence type="ECO:0000256" key="6">
    <source>
        <dbReference type="SAM" id="MobiDB-lite"/>
    </source>
</evidence>
<evidence type="ECO:0000259" key="7">
    <source>
        <dbReference type="PROSITE" id="PS50089"/>
    </source>
</evidence>
<reference evidence="8" key="1">
    <citation type="submission" date="2023-03" db="EMBL/GenBank/DDBJ databases">
        <title>Massive genome expansion in bonnet fungi (Mycena s.s.) driven by repeated elements and novel gene families across ecological guilds.</title>
        <authorList>
            <consortium name="Lawrence Berkeley National Laboratory"/>
            <person name="Harder C.B."/>
            <person name="Miyauchi S."/>
            <person name="Viragh M."/>
            <person name="Kuo A."/>
            <person name="Thoen E."/>
            <person name="Andreopoulos B."/>
            <person name="Lu D."/>
            <person name="Skrede I."/>
            <person name="Drula E."/>
            <person name="Henrissat B."/>
            <person name="Morin E."/>
            <person name="Kohler A."/>
            <person name="Barry K."/>
            <person name="LaButti K."/>
            <person name="Morin E."/>
            <person name="Salamov A."/>
            <person name="Lipzen A."/>
            <person name="Mereny Z."/>
            <person name="Hegedus B."/>
            <person name="Baldrian P."/>
            <person name="Stursova M."/>
            <person name="Weitz H."/>
            <person name="Taylor A."/>
            <person name="Grigoriev I.V."/>
            <person name="Nagy L.G."/>
            <person name="Martin F."/>
            <person name="Kauserud H."/>
        </authorList>
    </citation>
    <scope>NUCLEOTIDE SEQUENCE</scope>
    <source>
        <strain evidence="8">CBHHK188m</strain>
    </source>
</reference>
<evidence type="ECO:0000313" key="8">
    <source>
        <dbReference type="EMBL" id="KAJ7755755.1"/>
    </source>
</evidence>
<organism evidence="8 9">
    <name type="scientific">Mycena maculata</name>
    <dbReference type="NCBI Taxonomy" id="230809"/>
    <lineage>
        <taxon>Eukaryota</taxon>
        <taxon>Fungi</taxon>
        <taxon>Dikarya</taxon>
        <taxon>Basidiomycota</taxon>
        <taxon>Agaricomycotina</taxon>
        <taxon>Agaricomycetes</taxon>
        <taxon>Agaricomycetidae</taxon>
        <taxon>Agaricales</taxon>
        <taxon>Marasmiineae</taxon>
        <taxon>Mycenaceae</taxon>
        <taxon>Mycena</taxon>
    </lineage>
</organism>
<feature type="domain" description="RING-type" evidence="7">
    <location>
        <begin position="126"/>
        <end position="158"/>
    </location>
</feature>
<accession>A0AAD7J479</accession>
<dbReference type="SUPFAM" id="SSF57850">
    <property type="entry name" value="RING/U-box"/>
    <property type="match status" value="1"/>
</dbReference>
<evidence type="ECO:0000256" key="4">
    <source>
        <dbReference type="PROSITE-ProRule" id="PRU00175"/>
    </source>
</evidence>
<dbReference type="InterPro" id="IPR017907">
    <property type="entry name" value="Znf_RING_CS"/>
</dbReference>
<feature type="coiled-coil region" evidence="5">
    <location>
        <begin position="65"/>
        <end position="106"/>
    </location>
</feature>
<keyword evidence="9" id="KW-1185">Reference proteome</keyword>
<evidence type="ECO:0000256" key="3">
    <source>
        <dbReference type="ARBA" id="ARBA00022833"/>
    </source>
</evidence>
<sequence length="266" mass="29755">MLARRTSTTRNRDIIPADSDDDLPLVIASRTVSRSSSKRKKRSAPEPNELIEILSSDEEIQPRKRQATEKEQIKLQQEIRVLQQKYGKLEDELESTRKENGELKLASKRSGKVVLDAAQLEDLTSCEICTTTLWTPYILSGCGHSYCSKCLVEWFGTCLAQHIATHQGWHPTNQPPYHLLNPRIRAHPYIAAMVAQQGPQPEYTCPTCRAPALTKPIEDYSLKALVSFIATGRGESPKKDAPVVKRRGKGKAKAVEGPFDGFFKDA</sequence>
<dbReference type="GO" id="GO:0008270">
    <property type="term" value="F:zinc ion binding"/>
    <property type="evidence" value="ECO:0007669"/>
    <property type="project" value="UniProtKB-KW"/>
</dbReference>
<gene>
    <name evidence="8" type="ORF">DFH07DRAFT_490157</name>
</gene>
<dbReference type="Gene3D" id="3.30.40.10">
    <property type="entry name" value="Zinc/RING finger domain, C3HC4 (zinc finger)"/>
    <property type="match status" value="1"/>
</dbReference>
<dbReference type="SMART" id="SM00184">
    <property type="entry name" value="RING"/>
    <property type="match status" value="1"/>
</dbReference>
<dbReference type="InterPro" id="IPR013083">
    <property type="entry name" value="Znf_RING/FYVE/PHD"/>
</dbReference>
<dbReference type="Proteomes" id="UP001215280">
    <property type="component" value="Unassembled WGS sequence"/>
</dbReference>
<name>A0AAD7J479_9AGAR</name>
<dbReference type="InterPro" id="IPR001841">
    <property type="entry name" value="Znf_RING"/>
</dbReference>
<keyword evidence="1" id="KW-0479">Metal-binding</keyword>
<dbReference type="PROSITE" id="PS50089">
    <property type="entry name" value="ZF_RING_2"/>
    <property type="match status" value="1"/>
</dbReference>
<keyword evidence="2 4" id="KW-0863">Zinc-finger</keyword>
<dbReference type="InterPro" id="IPR018957">
    <property type="entry name" value="Znf_C3HC4_RING-type"/>
</dbReference>
<keyword evidence="5" id="KW-0175">Coiled coil</keyword>
<dbReference type="PROSITE" id="PS00518">
    <property type="entry name" value="ZF_RING_1"/>
    <property type="match status" value="1"/>
</dbReference>
<dbReference type="AlphaFoldDB" id="A0AAD7J479"/>
<dbReference type="EMBL" id="JARJLG010000063">
    <property type="protein sequence ID" value="KAJ7755755.1"/>
    <property type="molecule type" value="Genomic_DNA"/>
</dbReference>
<comment type="caution">
    <text evidence="8">The sequence shown here is derived from an EMBL/GenBank/DDBJ whole genome shotgun (WGS) entry which is preliminary data.</text>
</comment>
<evidence type="ECO:0000256" key="1">
    <source>
        <dbReference type="ARBA" id="ARBA00022723"/>
    </source>
</evidence>
<evidence type="ECO:0000256" key="5">
    <source>
        <dbReference type="SAM" id="Coils"/>
    </source>
</evidence>
<feature type="region of interest" description="Disordered" evidence="6">
    <location>
        <begin position="1"/>
        <end position="55"/>
    </location>
</feature>
<evidence type="ECO:0000256" key="2">
    <source>
        <dbReference type="ARBA" id="ARBA00022771"/>
    </source>
</evidence>
<proteinExistence type="predicted"/>
<keyword evidence="3" id="KW-0862">Zinc</keyword>
<evidence type="ECO:0000313" key="9">
    <source>
        <dbReference type="Proteomes" id="UP001215280"/>
    </source>
</evidence>
<protein>
    <recommendedName>
        <fullName evidence="7">RING-type domain-containing protein</fullName>
    </recommendedName>
</protein>
<dbReference type="Pfam" id="PF00097">
    <property type="entry name" value="zf-C3HC4"/>
    <property type="match status" value="1"/>
</dbReference>